<dbReference type="OrthoDB" id="415590at2759"/>
<feature type="binding site" evidence="12">
    <location>
        <position position="153"/>
    </location>
    <ligand>
        <name>substrate</name>
    </ligand>
</feature>
<feature type="active site" description="Proton acceptor" evidence="12">
    <location>
        <position position="269"/>
    </location>
</feature>
<reference evidence="15" key="1">
    <citation type="submission" date="2018-05" db="EMBL/GenBank/DDBJ databases">
        <title>Draft genome sequence of Stemphylium lycopersici strain CIDEFI 213.</title>
        <authorList>
            <person name="Medina R."/>
            <person name="Franco M.E.E."/>
            <person name="Lucentini C.G."/>
            <person name="Saparrat M.C.N."/>
            <person name="Balatti P.A."/>
        </authorList>
    </citation>
    <scope>NUCLEOTIDE SEQUENCE [LARGE SCALE GENOMIC DNA]</scope>
    <source>
        <strain evidence="15">CIDEFI 213</strain>
    </source>
</reference>
<feature type="binding site" evidence="12">
    <location>
        <position position="310"/>
    </location>
    <ligand>
        <name>K(+)</name>
        <dbReference type="ChEBI" id="CHEBI:29103"/>
    </ligand>
</feature>
<dbReference type="HAMAP" id="MF_01987">
    <property type="entry name" value="Ribokinase"/>
    <property type="match status" value="1"/>
</dbReference>
<dbReference type="GO" id="GO:0005634">
    <property type="term" value="C:nucleus"/>
    <property type="evidence" value="ECO:0007669"/>
    <property type="project" value="UniProtKB-SubCell"/>
</dbReference>
<feature type="binding site" evidence="12">
    <location>
        <position position="197"/>
    </location>
    <ligand>
        <name>ATP</name>
        <dbReference type="ChEBI" id="CHEBI:30616"/>
    </ligand>
</feature>
<dbReference type="EMBL" id="QGDH01000126">
    <property type="protein sequence ID" value="RAR05750.1"/>
    <property type="molecule type" value="Genomic_DNA"/>
</dbReference>
<dbReference type="UniPathway" id="UPA00916">
    <property type="reaction ID" value="UER00889"/>
</dbReference>
<evidence type="ECO:0000256" key="4">
    <source>
        <dbReference type="ARBA" id="ARBA00022679"/>
    </source>
</evidence>
<keyword evidence="12" id="KW-0963">Cytoplasm</keyword>
<evidence type="ECO:0000256" key="2">
    <source>
        <dbReference type="ARBA" id="ARBA00012035"/>
    </source>
</evidence>
<dbReference type="InterPro" id="IPR029056">
    <property type="entry name" value="Ribokinase-like"/>
</dbReference>
<comment type="caution">
    <text evidence="12">Lacks conserved residue(s) required for the propagation of feature annotation.</text>
</comment>
<feature type="binding site" evidence="12">
    <location>
        <position position="307"/>
    </location>
    <ligand>
        <name>K(+)</name>
        <dbReference type="ChEBI" id="CHEBI:29103"/>
    </ligand>
</feature>
<proteinExistence type="inferred from homology"/>
<protein>
    <recommendedName>
        <fullName evidence="3 12">Ribokinase</fullName>
        <shortName evidence="12">RK</shortName>
        <ecNumber evidence="2 12">2.7.1.15</ecNumber>
    </recommendedName>
</protein>
<dbReference type="InterPro" id="IPR011877">
    <property type="entry name" value="Ribokinase"/>
</dbReference>
<comment type="subunit">
    <text evidence="12">Homodimer.</text>
</comment>
<dbReference type="InterPro" id="IPR002173">
    <property type="entry name" value="Carboh/pur_kinase_PfkB_CS"/>
</dbReference>
<comment type="function">
    <text evidence="12">Catalyzes the phosphorylation of ribose at O-5 in a reaction requiring ATP and magnesium. The resulting D-ribose-5-phosphate can then be used either for sythesis of nucleotides, histidine, and tryptophan, or as a component of the pentose phosphate pathway.</text>
</comment>
<dbReference type="GO" id="GO:0005737">
    <property type="term" value="C:cytoplasm"/>
    <property type="evidence" value="ECO:0007669"/>
    <property type="project" value="UniProtKB-SubCell"/>
</dbReference>
<keyword evidence="15" id="KW-1185">Reference proteome</keyword>
<dbReference type="PANTHER" id="PTHR10584:SF166">
    <property type="entry name" value="RIBOKINASE"/>
    <property type="match status" value="1"/>
</dbReference>
<dbReference type="PRINTS" id="PR00990">
    <property type="entry name" value="RIBOKINASE"/>
</dbReference>
<feature type="binding site" evidence="12">
    <location>
        <position position="312"/>
    </location>
    <ligand>
        <name>K(+)</name>
        <dbReference type="ChEBI" id="CHEBI:29103"/>
    </ligand>
</feature>
<dbReference type="GO" id="GO:0004747">
    <property type="term" value="F:ribokinase activity"/>
    <property type="evidence" value="ECO:0007669"/>
    <property type="project" value="UniProtKB-UniRule"/>
</dbReference>
<dbReference type="PANTHER" id="PTHR10584">
    <property type="entry name" value="SUGAR KINASE"/>
    <property type="match status" value="1"/>
</dbReference>
<dbReference type="SUPFAM" id="SSF53613">
    <property type="entry name" value="Ribokinase-like"/>
    <property type="match status" value="1"/>
</dbReference>
<name>A0A364MXH8_STELY</name>
<keyword evidence="11 12" id="KW-0119">Carbohydrate metabolism</keyword>
<evidence type="ECO:0000256" key="11">
    <source>
        <dbReference type="ARBA" id="ARBA00023277"/>
    </source>
</evidence>
<feature type="binding site" evidence="12">
    <location>
        <position position="263"/>
    </location>
    <ligand>
        <name>K(+)</name>
        <dbReference type="ChEBI" id="CHEBI:29103"/>
    </ligand>
</feature>
<evidence type="ECO:0000256" key="10">
    <source>
        <dbReference type="ARBA" id="ARBA00022958"/>
    </source>
</evidence>
<feature type="binding site" evidence="12">
    <location>
        <begin position="268"/>
        <end position="269"/>
    </location>
    <ligand>
        <name>ATP</name>
        <dbReference type="ChEBI" id="CHEBI:30616"/>
    </ligand>
</feature>
<evidence type="ECO:0000256" key="9">
    <source>
        <dbReference type="ARBA" id="ARBA00022842"/>
    </source>
</evidence>
<feature type="binding site" evidence="12">
    <location>
        <begin position="43"/>
        <end position="47"/>
    </location>
    <ligand>
        <name>substrate</name>
    </ligand>
</feature>
<comment type="cofactor">
    <cofactor evidence="12">
        <name>Mg(2+)</name>
        <dbReference type="ChEBI" id="CHEBI:18420"/>
    </cofactor>
    <text evidence="12">Requires a divalent cation, most likely magnesium in vivo, as an electrophilic catalyst to aid phosphoryl group transfer. It is the chelate of the metal and the nucleotide that is the actual substrate.</text>
</comment>
<sequence length="326" mass="34096">MSSKPAVISVIGSLNVDLVTRTVRVPVAGETLASESFNIGWGGKGANQAVACARLSRTKATASSSQASDVEVRMVGAVGDDEFHQAFLQSLRADGLNTSGVEILKGKKTGVAVIVVETQSGENRIMFNPGANGEVQVKDLVDEDVGVALFQLELPMQVVLHNMKLARERGVETVINPAPAVPLPAEAYAGLGHLIVNETEAAILSGIEKPTSWDEVAAVFVARGVENVIITLGGEGVYYKTAKQQAASKQGVIVPARKVQVVDTTAAGDTFAGAYTVAVARWKAMAQGADFNLDAAIAQANRAASMTVQREGAQSSIPWADEVPES</sequence>
<comment type="pathway">
    <text evidence="12">Carbohydrate metabolism; D-ribose degradation; D-ribose 5-phosphate from beta-D-ribopyranose: step 2/2.</text>
</comment>
<comment type="catalytic activity">
    <reaction evidence="12">
        <text>D-ribose + ATP = D-ribose 5-phosphate + ADP + H(+)</text>
        <dbReference type="Rhea" id="RHEA:13697"/>
        <dbReference type="ChEBI" id="CHEBI:15378"/>
        <dbReference type="ChEBI" id="CHEBI:30616"/>
        <dbReference type="ChEBI" id="CHEBI:47013"/>
        <dbReference type="ChEBI" id="CHEBI:78346"/>
        <dbReference type="ChEBI" id="CHEBI:456216"/>
        <dbReference type="EC" id="2.7.1.15"/>
    </reaction>
</comment>
<dbReference type="EC" id="2.7.1.15" evidence="2 12"/>
<organism evidence="14 15">
    <name type="scientific">Stemphylium lycopersici</name>
    <name type="common">Tomato gray leaf spot disease fungus</name>
    <name type="synonym">Thyrospora lycopersici</name>
    <dbReference type="NCBI Taxonomy" id="183478"/>
    <lineage>
        <taxon>Eukaryota</taxon>
        <taxon>Fungi</taxon>
        <taxon>Dikarya</taxon>
        <taxon>Ascomycota</taxon>
        <taxon>Pezizomycotina</taxon>
        <taxon>Dothideomycetes</taxon>
        <taxon>Pleosporomycetidae</taxon>
        <taxon>Pleosporales</taxon>
        <taxon>Pleosporineae</taxon>
        <taxon>Pleosporaceae</taxon>
        <taxon>Stemphylium</taxon>
    </lineage>
</organism>
<accession>A0A364MXH8</accession>
<dbReference type="AlphaFoldDB" id="A0A364MXH8"/>
<feature type="binding site" evidence="12">
    <location>
        <position position="301"/>
    </location>
    <ligand>
        <name>ATP</name>
        <dbReference type="ChEBI" id="CHEBI:30616"/>
    </ligand>
</feature>
<dbReference type="GO" id="GO:0046872">
    <property type="term" value="F:metal ion binding"/>
    <property type="evidence" value="ECO:0007669"/>
    <property type="project" value="UniProtKB-KW"/>
</dbReference>
<keyword evidence="6 12" id="KW-0547">Nucleotide-binding</keyword>
<keyword evidence="4 12" id="KW-0808">Transferase</keyword>
<dbReference type="STRING" id="183478.A0A364MXH8"/>
<feature type="binding site" evidence="12">
    <location>
        <position position="269"/>
    </location>
    <ligand>
        <name>substrate</name>
    </ligand>
</feature>
<evidence type="ECO:0000256" key="7">
    <source>
        <dbReference type="ARBA" id="ARBA00022777"/>
    </source>
</evidence>
<evidence type="ECO:0000256" key="5">
    <source>
        <dbReference type="ARBA" id="ARBA00022723"/>
    </source>
</evidence>
<feature type="binding site" evidence="12">
    <location>
        <position position="265"/>
    </location>
    <ligand>
        <name>K(+)</name>
        <dbReference type="ChEBI" id="CHEBI:29103"/>
    </ligand>
</feature>
<comment type="similarity">
    <text evidence="12">Belongs to the carbohydrate kinase PfkB family. Ribokinase subfamily.</text>
</comment>
<dbReference type="Gene3D" id="3.40.1190.20">
    <property type="match status" value="1"/>
</dbReference>
<feature type="binding site" evidence="12">
    <location>
        <begin position="231"/>
        <end position="236"/>
    </location>
    <ligand>
        <name>ATP</name>
        <dbReference type="ChEBI" id="CHEBI:30616"/>
    </ligand>
</feature>
<dbReference type="GO" id="GO:0005524">
    <property type="term" value="F:ATP binding"/>
    <property type="evidence" value="ECO:0007669"/>
    <property type="project" value="UniProtKB-UniRule"/>
</dbReference>
<evidence type="ECO:0000256" key="6">
    <source>
        <dbReference type="ARBA" id="ARBA00022741"/>
    </source>
</evidence>
<keyword evidence="10 12" id="KW-0630">Potassium</keyword>
<dbReference type="PROSITE" id="PS00584">
    <property type="entry name" value="PFKB_KINASES_2"/>
    <property type="match status" value="1"/>
</dbReference>
<keyword evidence="7 12" id="KW-0418">Kinase</keyword>
<gene>
    <name evidence="14" type="ORF">DDE83_007210</name>
</gene>
<dbReference type="Pfam" id="PF00294">
    <property type="entry name" value="PfkB"/>
    <property type="match status" value="1"/>
</dbReference>
<feature type="domain" description="Carbohydrate kinase PfkB" evidence="13">
    <location>
        <begin position="8"/>
        <end position="319"/>
    </location>
</feature>
<keyword evidence="5 12" id="KW-0479">Metal-binding</keyword>
<dbReference type="InterPro" id="IPR002139">
    <property type="entry name" value="Ribo/fructo_kinase"/>
</dbReference>
<dbReference type="Proteomes" id="UP000249619">
    <property type="component" value="Unassembled WGS sequence"/>
</dbReference>
<dbReference type="InterPro" id="IPR011611">
    <property type="entry name" value="PfkB_dom"/>
</dbReference>
<evidence type="ECO:0000256" key="1">
    <source>
        <dbReference type="ARBA" id="ARBA00005380"/>
    </source>
</evidence>
<comment type="caution">
    <text evidence="14">The sequence shown here is derived from an EMBL/GenBank/DDBJ whole genome shotgun (WGS) entry which is preliminary data.</text>
</comment>
<dbReference type="CDD" id="cd01174">
    <property type="entry name" value="ribokinase"/>
    <property type="match status" value="1"/>
</dbReference>
<evidence type="ECO:0000259" key="13">
    <source>
        <dbReference type="Pfam" id="PF00294"/>
    </source>
</evidence>
<evidence type="ECO:0000256" key="12">
    <source>
        <dbReference type="HAMAP-Rule" id="MF_03215"/>
    </source>
</evidence>
<evidence type="ECO:0000256" key="8">
    <source>
        <dbReference type="ARBA" id="ARBA00022840"/>
    </source>
</evidence>
<dbReference type="GO" id="GO:0019303">
    <property type="term" value="P:D-ribose catabolic process"/>
    <property type="evidence" value="ECO:0007669"/>
    <property type="project" value="UniProtKB-UniRule"/>
</dbReference>
<comment type="activity regulation">
    <text evidence="12">Activated by a monovalent cation that binds near, but not in, the active site. The most likely occupant of the site in vivo is potassium. Ion binding induces a conformational change that may alter substrate affinity.</text>
</comment>
<comment type="subcellular location">
    <subcellularLocation>
        <location evidence="12">Cytoplasm</location>
    </subcellularLocation>
    <subcellularLocation>
        <location evidence="12">Nucleus</location>
    </subcellularLocation>
</comment>
<feature type="binding site" evidence="12">
    <location>
        <begin position="15"/>
        <end position="17"/>
    </location>
    <ligand>
        <name>substrate</name>
    </ligand>
</feature>
<keyword evidence="9 12" id="KW-0460">Magnesium</keyword>
<feature type="binding site" evidence="12">
    <location>
        <position position="316"/>
    </location>
    <ligand>
        <name>K(+)</name>
        <dbReference type="ChEBI" id="CHEBI:29103"/>
    </ligand>
</feature>
<comment type="similarity">
    <text evidence="1">Belongs to the carbohydrate kinase pfkB family.</text>
</comment>
<evidence type="ECO:0000313" key="14">
    <source>
        <dbReference type="EMBL" id="RAR05750.1"/>
    </source>
</evidence>
<keyword evidence="8 12" id="KW-0067">ATP-binding</keyword>
<keyword evidence="12" id="KW-0539">Nucleus</keyword>
<evidence type="ECO:0000256" key="3">
    <source>
        <dbReference type="ARBA" id="ARBA00016943"/>
    </source>
</evidence>
<evidence type="ECO:0000313" key="15">
    <source>
        <dbReference type="Proteomes" id="UP000249619"/>
    </source>
</evidence>